<gene>
    <name evidence="2" type="ORF">PoB_002371400</name>
</gene>
<organism evidence="2 3">
    <name type="scientific">Plakobranchus ocellatus</name>
    <dbReference type="NCBI Taxonomy" id="259542"/>
    <lineage>
        <taxon>Eukaryota</taxon>
        <taxon>Metazoa</taxon>
        <taxon>Spiralia</taxon>
        <taxon>Lophotrochozoa</taxon>
        <taxon>Mollusca</taxon>
        <taxon>Gastropoda</taxon>
        <taxon>Heterobranchia</taxon>
        <taxon>Euthyneura</taxon>
        <taxon>Panpulmonata</taxon>
        <taxon>Sacoglossa</taxon>
        <taxon>Placobranchoidea</taxon>
        <taxon>Plakobranchidae</taxon>
        <taxon>Plakobranchus</taxon>
    </lineage>
</organism>
<evidence type="ECO:0000256" key="1">
    <source>
        <dbReference type="SAM" id="MobiDB-lite"/>
    </source>
</evidence>
<accession>A0AAV3ZTL1</accession>
<reference evidence="2 3" key="1">
    <citation type="journal article" date="2021" name="Elife">
        <title>Chloroplast acquisition without the gene transfer in kleptoplastic sea slugs, Plakobranchus ocellatus.</title>
        <authorList>
            <person name="Maeda T."/>
            <person name="Takahashi S."/>
            <person name="Yoshida T."/>
            <person name="Shimamura S."/>
            <person name="Takaki Y."/>
            <person name="Nagai Y."/>
            <person name="Toyoda A."/>
            <person name="Suzuki Y."/>
            <person name="Arimoto A."/>
            <person name="Ishii H."/>
            <person name="Satoh N."/>
            <person name="Nishiyama T."/>
            <person name="Hasebe M."/>
            <person name="Maruyama T."/>
            <person name="Minagawa J."/>
            <person name="Obokata J."/>
            <person name="Shigenobu S."/>
        </authorList>
    </citation>
    <scope>NUCLEOTIDE SEQUENCE [LARGE SCALE GENOMIC DNA]</scope>
</reference>
<feature type="region of interest" description="Disordered" evidence="1">
    <location>
        <begin position="1"/>
        <end position="26"/>
    </location>
</feature>
<evidence type="ECO:0000313" key="2">
    <source>
        <dbReference type="EMBL" id="GFN97208.1"/>
    </source>
</evidence>
<comment type="caution">
    <text evidence="2">The sequence shown here is derived from an EMBL/GenBank/DDBJ whole genome shotgun (WGS) entry which is preliminary data.</text>
</comment>
<name>A0AAV3ZTL1_9GAST</name>
<keyword evidence="3" id="KW-1185">Reference proteome</keyword>
<protein>
    <submittedName>
        <fullName evidence="2">Uncharacterized protein</fullName>
    </submittedName>
</protein>
<dbReference type="Proteomes" id="UP000735302">
    <property type="component" value="Unassembled WGS sequence"/>
</dbReference>
<proteinExistence type="predicted"/>
<evidence type="ECO:0000313" key="3">
    <source>
        <dbReference type="Proteomes" id="UP000735302"/>
    </source>
</evidence>
<dbReference type="AlphaFoldDB" id="A0AAV3ZTL1"/>
<feature type="compositionally biased region" description="Basic residues" evidence="1">
    <location>
        <begin position="1"/>
        <end position="10"/>
    </location>
</feature>
<sequence>MSSVRGRRFHSQPPDKGFDSAMREDGEKTIGQLAHRLPTVACTVCGALVVGGSSLTLAPMLTGAQTKLKSTRS</sequence>
<feature type="compositionally biased region" description="Basic and acidic residues" evidence="1">
    <location>
        <begin position="16"/>
        <end position="26"/>
    </location>
</feature>
<dbReference type="EMBL" id="BLXT01002742">
    <property type="protein sequence ID" value="GFN97208.1"/>
    <property type="molecule type" value="Genomic_DNA"/>
</dbReference>